<sequence>MKALLNGDMKSFSDFCPWQKALHDAYDELF</sequence>
<name>A0ABS2P1R8_9BACI</name>
<dbReference type="Proteomes" id="UP000737402">
    <property type="component" value="Unassembled WGS sequence"/>
</dbReference>
<protein>
    <submittedName>
        <fullName evidence="1">Uncharacterized protein</fullName>
    </submittedName>
</protein>
<gene>
    <name evidence="1" type="ORF">JOC95_002749</name>
</gene>
<proteinExistence type="predicted"/>
<accession>A0ABS2P1R8</accession>
<organism evidence="1 2">
    <name type="scientific">Sutcliffiella tianshenii</name>
    <dbReference type="NCBI Taxonomy" id="1463404"/>
    <lineage>
        <taxon>Bacteria</taxon>
        <taxon>Bacillati</taxon>
        <taxon>Bacillota</taxon>
        <taxon>Bacilli</taxon>
        <taxon>Bacillales</taxon>
        <taxon>Bacillaceae</taxon>
        <taxon>Sutcliffiella</taxon>
    </lineage>
</organism>
<keyword evidence="2" id="KW-1185">Reference proteome</keyword>
<evidence type="ECO:0000313" key="1">
    <source>
        <dbReference type="EMBL" id="MBM7620894.1"/>
    </source>
</evidence>
<comment type="caution">
    <text evidence="1">The sequence shown here is derived from an EMBL/GenBank/DDBJ whole genome shotgun (WGS) entry which is preliminary data.</text>
</comment>
<evidence type="ECO:0000313" key="2">
    <source>
        <dbReference type="Proteomes" id="UP000737402"/>
    </source>
</evidence>
<dbReference type="EMBL" id="JAFBED010000005">
    <property type="protein sequence ID" value="MBM7620894.1"/>
    <property type="molecule type" value="Genomic_DNA"/>
</dbReference>
<reference evidence="1 2" key="1">
    <citation type="submission" date="2021-01" db="EMBL/GenBank/DDBJ databases">
        <title>Genomic Encyclopedia of Type Strains, Phase IV (KMG-IV): sequencing the most valuable type-strain genomes for metagenomic binning, comparative biology and taxonomic classification.</title>
        <authorList>
            <person name="Goeker M."/>
        </authorList>
    </citation>
    <scope>NUCLEOTIDE SEQUENCE [LARGE SCALE GENOMIC DNA]</scope>
    <source>
        <strain evidence="1 2">DSM 25879</strain>
    </source>
</reference>